<comment type="caution">
    <text evidence="2">The sequence shown here is derived from an EMBL/GenBank/DDBJ whole genome shotgun (WGS) entry which is preliminary data.</text>
</comment>
<dbReference type="AlphaFoldDB" id="A0A1V6RFF5"/>
<evidence type="ECO:0000313" key="3">
    <source>
        <dbReference type="Proteomes" id="UP000191518"/>
    </source>
</evidence>
<proteinExistence type="predicted"/>
<evidence type="ECO:0000313" key="2">
    <source>
        <dbReference type="EMBL" id="OQE00525.1"/>
    </source>
</evidence>
<keyword evidence="3" id="KW-1185">Reference proteome</keyword>
<feature type="compositionally biased region" description="Acidic residues" evidence="1">
    <location>
        <begin position="123"/>
        <end position="132"/>
    </location>
</feature>
<evidence type="ECO:0000256" key="1">
    <source>
        <dbReference type="SAM" id="MobiDB-lite"/>
    </source>
</evidence>
<sequence length="144" mass="15517">MGITWNDKADAKLLAGVLALSRSPIDFEALARYMGEGVTVSAVRHRVTRLRAKAAEMAGDSGSIPAPASPVKKRQRTPKKSAKAAAAQSKDVDTESGGEGPAPKDDETDTEDVEGKKRKIEHEDSEDVSFLEDDIKDKEASFDF</sequence>
<feature type="region of interest" description="Disordered" evidence="1">
    <location>
        <begin position="54"/>
        <end position="144"/>
    </location>
</feature>
<accession>A0A1V6RFF5</accession>
<reference evidence="3" key="1">
    <citation type="journal article" date="2017" name="Nat. Microbiol.">
        <title>Global analysis of biosynthetic gene clusters reveals vast potential of secondary metabolite production in Penicillium species.</title>
        <authorList>
            <person name="Nielsen J.C."/>
            <person name="Grijseels S."/>
            <person name="Prigent S."/>
            <person name="Ji B."/>
            <person name="Dainat J."/>
            <person name="Nielsen K.F."/>
            <person name="Frisvad J.C."/>
            <person name="Workman M."/>
            <person name="Nielsen J."/>
        </authorList>
    </citation>
    <scope>NUCLEOTIDE SEQUENCE [LARGE SCALE GENOMIC DNA]</scope>
    <source>
        <strain evidence="3">IBT 29486</strain>
    </source>
</reference>
<gene>
    <name evidence="2" type="ORF">PENVUL_c050G10389</name>
</gene>
<feature type="compositionally biased region" description="Basic residues" evidence="1">
    <location>
        <begin position="71"/>
        <end position="82"/>
    </location>
</feature>
<dbReference type="OrthoDB" id="5418867at2759"/>
<organism evidence="2 3">
    <name type="scientific">Penicillium vulpinum</name>
    <dbReference type="NCBI Taxonomy" id="29845"/>
    <lineage>
        <taxon>Eukaryota</taxon>
        <taxon>Fungi</taxon>
        <taxon>Dikarya</taxon>
        <taxon>Ascomycota</taxon>
        <taxon>Pezizomycotina</taxon>
        <taxon>Eurotiomycetes</taxon>
        <taxon>Eurotiomycetidae</taxon>
        <taxon>Eurotiales</taxon>
        <taxon>Aspergillaceae</taxon>
        <taxon>Penicillium</taxon>
    </lineage>
</organism>
<dbReference type="Proteomes" id="UP000191518">
    <property type="component" value="Unassembled WGS sequence"/>
</dbReference>
<feature type="compositionally biased region" description="Basic and acidic residues" evidence="1">
    <location>
        <begin position="133"/>
        <end position="144"/>
    </location>
</feature>
<name>A0A1V6RFF5_9EURO</name>
<dbReference type="EMBL" id="MDYP01000050">
    <property type="protein sequence ID" value="OQE00525.1"/>
    <property type="molecule type" value="Genomic_DNA"/>
</dbReference>
<dbReference type="STRING" id="29845.A0A1V6RFF5"/>
<protein>
    <submittedName>
        <fullName evidence="2">Uncharacterized protein</fullName>
    </submittedName>
</protein>